<reference evidence="9 10" key="1">
    <citation type="submission" date="2018-06" db="EMBL/GenBank/DDBJ databases">
        <title>Mucibacter soli gen. nov., sp. nov., a new member of the family Chitinophagaceae producing mucin.</title>
        <authorList>
            <person name="Kim M.-K."/>
            <person name="Park S."/>
            <person name="Kim T.-S."/>
            <person name="Joung Y."/>
            <person name="Han J.-H."/>
            <person name="Kim S.B."/>
        </authorList>
    </citation>
    <scope>NUCLEOTIDE SEQUENCE [LARGE SCALE GENOMIC DNA]</scope>
    <source>
        <strain evidence="9 10">R1-15</strain>
    </source>
</reference>
<dbReference type="GO" id="GO:0005840">
    <property type="term" value="C:ribosome"/>
    <property type="evidence" value="ECO:0007669"/>
    <property type="project" value="UniProtKB-KW"/>
</dbReference>
<dbReference type="InterPro" id="IPR020930">
    <property type="entry name" value="Ribosomal_uL5_bac-type"/>
</dbReference>
<dbReference type="PIRSF" id="PIRSF002161">
    <property type="entry name" value="Ribosomal_L5"/>
    <property type="match status" value="1"/>
</dbReference>
<accession>A0A2W2AFH4</accession>
<sequence length="191" mass="21703">MATTTYIPRLQTKYKDEVVPALMKKFGYKTIMQCPRLVKICLNQGVKGSVADKKLIDDAVNEMTMISGQKAVPTLSKKDISNFKLRKAMPIGCRVTLRSVTMYEFLDRMIAITLPRVRDFKGINDKSFDGRGNYTMGVTEQIIFPEIDIDKVNRISGMDITFVTTARTNEEAYELLKELGMPFKNIKKENA</sequence>
<evidence type="ECO:0000256" key="1">
    <source>
        <dbReference type="ARBA" id="ARBA00008553"/>
    </source>
</evidence>
<evidence type="ECO:0000256" key="5">
    <source>
        <dbReference type="HAMAP-Rule" id="MF_01333"/>
    </source>
</evidence>
<organism evidence="9 10">
    <name type="scientific">Taibaiella soli</name>
    <dbReference type="NCBI Taxonomy" id="1649169"/>
    <lineage>
        <taxon>Bacteria</taxon>
        <taxon>Pseudomonadati</taxon>
        <taxon>Bacteroidota</taxon>
        <taxon>Chitinophagia</taxon>
        <taxon>Chitinophagales</taxon>
        <taxon>Chitinophagaceae</taxon>
        <taxon>Taibaiella</taxon>
    </lineage>
</organism>
<dbReference type="GO" id="GO:0019843">
    <property type="term" value="F:rRNA binding"/>
    <property type="evidence" value="ECO:0007669"/>
    <property type="project" value="UniProtKB-UniRule"/>
</dbReference>
<dbReference type="FunFam" id="3.30.1440.10:FF:000001">
    <property type="entry name" value="50S ribosomal protein L5"/>
    <property type="match status" value="1"/>
</dbReference>
<keyword evidence="2 5" id="KW-0689">Ribosomal protein</keyword>
<comment type="subunit">
    <text evidence="5">Part of the 50S ribosomal subunit; part of the 5S rRNA/L5/L18/L25 subcomplex. Contacts the 5S rRNA and the P site tRNA. Forms a bridge to the 30S subunit in the 70S ribosome.</text>
</comment>
<evidence type="ECO:0000259" key="8">
    <source>
        <dbReference type="Pfam" id="PF00673"/>
    </source>
</evidence>
<evidence type="ECO:0000256" key="4">
    <source>
        <dbReference type="ARBA" id="ARBA00035245"/>
    </source>
</evidence>
<dbReference type="GO" id="GO:0000049">
    <property type="term" value="F:tRNA binding"/>
    <property type="evidence" value="ECO:0007669"/>
    <property type="project" value="UniProtKB-UniRule"/>
</dbReference>
<evidence type="ECO:0000256" key="3">
    <source>
        <dbReference type="ARBA" id="ARBA00023274"/>
    </source>
</evidence>
<dbReference type="GO" id="GO:0003735">
    <property type="term" value="F:structural constituent of ribosome"/>
    <property type="evidence" value="ECO:0007669"/>
    <property type="project" value="InterPro"/>
</dbReference>
<comment type="caution">
    <text evidence="9">The sequence shown here is derived from an EMBL/GenBank/DDBJ whole genome shotgun (WGS) entry which is preliminary data.</text>
</comment>
<keyword evidence="5" id="KW-0694">RNA-binding</keyword>
<dbReference type="InterPro" id="IPR022803">
    <property type="entry name" value="Ribosomal_uL5_dom_sf"/>
</dbReference>
<dbReference type="InterPro" id="IPR002132">
    <property type="entry name" value="Ribosomal_uL5"/>
</dbReference>
<keyword evidence="5" id="KW-0820">tRNA-binding</keyword>
<dbReference type="GO" id="GO:1990904">
    <property type="term" value="C:ribonucleoprotein complex"/>
    <property type="evidence" value="ECO:0007669"/>
    <property type="project" value="UniProtKB-KW"/>
</dbReference>
<dbReference type="NCBIfam" id="NF000585">
    <property type="entry name" value="PRK00010.1"/>
    <property type="match status" value="1"/>
</dbReference>
<name>A0A2W2AFH4_9BACT</name>
<comment type="similarity">
    <text evidence="1 5 6">Belongs to the universal ribosomal protein uL5 family.</text>
</comment>
<evidence type="ECO:0000256" key="2">
    <source>
        <dbReference type="ARBA" id="ARBA00022980"/>
    </source>
</evidence>
<dbReference type="InterPro" id="IPR031309">
    <property type="entry name" value="Ribosomal_uL5_C"/>
</dbReference>
<dbReference type="Gene3D" id="3.30.1440.10">
    <property type="match status" value="1"/>
</dbReference>
<dbReference type="Proteomes" id="UP000248745">
    <property type="component" value="Unassembled WGS sequence"/>
</dbReference>
<dbReference type="EMBL" id="QKTW01000028">
    <property type="protein sequence ID" value="PZF70950.1"/>
    <property type="molecule type" value="Genomic_DNA"/>
</dbReference>
<keyword evidence="10" id="KW-1185">Reference proteome</keyword>
<dbReference type="GO" id="GO:0006412">
    <property type="term" value="P:translation"/>
    <property type="evidence" value="ECO:0007669"/>
    <property type="project" value="UniProtKB-UniRule"/>
</dbReference>
<evidence type="ECO:0000256" key="6">
    <source>
        <dbReference type="RuleBase" id="RU003930"/>
    </source>
</evidence>
<dbReference type="Pfam" id="PF00673">
    <property type="entry name" value="Ribosomal_L5_C"/>
    <property type="match status" value="1"/>
</dbReference>
<dbReference type="HAMAP" id="MF_01333_B">
    <property type="entry name" value="Ribosomal_uL5_B"/>
    <property type="match status" value="1"/>
</dbReference>
<dbReference type="SUPFAM" id="SSF55282">
    <property type="entry name" value="RL5-like"/>
    <property type="match status" value="1"/>
</dbReference>
<evidence type="ECO:0000313" key="9">
    <source>
        <dbReference type="EMBL" id="PZF70950.1"/>
    </source>
</evidence>
<dbReference type="InterPro" id="IPR031310">
    <property type="entry name" value="Ribosomal_uL5_N"/>
</dbReference>
<keyword evidence="3 5" id="KW-0687">Ribonucleoprotein</keyword>
<dbReference type="Pfam" id="PF00281">
    <property type="entry name" value="Ribosomal_L5"/>
    <property type="match status" value="1"/>
</dbReference>
<gene>
    <name evidence="5" type="primary">rplE</name>
    <name evidence="9" type="ORF">DN068_21225</name>
</gene>
<evidence type="ECO:0000313" key="10">
    <source>
        <dbReference type="Proteomes" id="UP000248745"/>
    </source>
</evidence>
<dbReference type="PANTHER" id="PTHR11994">
    <property type="entry name" value="60S RIBOSOMAL PROTEIN L11-RELATED"/>
    <property type="match status" value="1"/>
</dbReference>
<feature type="domain" description="Large ribosomal subunit protein uL5 C-terminal" evidence="8">
    <location>
        <begin position="90"/>
        <end position="183"/>
    </location>
</feature>
<proteinExistence type="inferred from homology"/>
<keyword evidence="5" id="KW-0699">rRNA-binding</keyword>
<protein>
    <recommendedName>
        <fullName evidence="4 5">Large ribosomal subunit protein uL5</fullName>
    </recommendedName>
</protein>
<comment type="function">
    <text evidence="5">This is 1 of the proteins that bind and probably mediate the attachment of the 5S RNA into the large ribosomal subunit, where it forms part of the central protuberance. In the 70S ribosome it contacts protein S13 of the 30S subunit (bridge B1b), connecting the 2 subunits; this bridge is implicated in subunit movement. Contacts the P site tRNA; the 5S rRNA and some of its associated proteins might help stabilize positioning of ribosome-bound tRNAs.</text>
</comment>
<dbReference type="AlphaFoldDB" id="A0A2W2AFH4"/>
<feature type="domain" description="Large ribosomal subunit protein uL5 N-terminal" evidence="7">
    <location>
        <begin position="31"/>
        <end position="86"/>
    </location>
</feature>
<evidence type="ECO:0000259" key="7">
    <source>
        <dbReference type="Pfam" id="PF00281"/>
    </source>
</evidence>
<dbReference type="OrthoDB" id="9806626at2"/>